<feature type="compositionally biased region" description="Basic and acidic residues" evidence="1">
    <location>
        <begin position="165"/>
        <end position="182"/>
    </location>
</feature>
<evidence type="ECO:0000256" key="3">
    <source>
        <dbReference type="SAM" id="SignalP"/>
    </source>
</evidence>
<evidence type="ECO:0000313" key="4">
    <source>
        <dbReference type="EMBL" id="PSS18546.1"/>
    </source>
</evidence>
<dbReference type="RefSeq" id="XP_024720898.1">
    <property type="nucleotide sequence ID" value="XM_024866668.1"/>
</dbReference>
<feature type="compositionally biased region" description="Basic and acidic residues" evidence="1">
    <location>
        <begin position="133"/>
        <end position="147"/>
    </location>
</feature>
<keyword evidence="5" id="KW-1185">Reference proteome</keyword>
<reference evidence="4 5" key="1">
    <citation type="journal article" date="2018" name="New Phytol.">
        <title>Comparative genomics and transcriptomics depict ericoid mycorrhizal fungi as versatile saprotrophs and plant mutualists.</title>
        <authorList>
            <person name="Martino E."/>
            <person name="Morin E."/>
            <person name="Grelet G.A."/>
            <person name="Kuo A."/>
            <person name="Kohler A."/>
            <person name="Daghino S."/>
            <person name="Barry K.W."/>
            <person name="Cichocki N."/>
            <person name="Clum A."/>
            <person name="Dockter R.B."/>
            <person name="Hainaut M."/>
            <person name="Kuo R.C."/>
            <person name="LaButti K."/>
            <person name="Lindahl B.D."/>
            <person name="Lindquist E.A."/>
            <person name="Lipzen A."/>
            <person name="Khouja H.R."/>
            <person name="Magnuson J."/>
            <person name="Murat C."/>
            <person name="Ohm R.A."/>
            <person name="Singer S.W."/>
            <person name="Spatafora J.W."/>
            <person name="Wang M."/>
            <person name="Veneault-Fourrey C."/>
            <person name="Henrissat B."/>
            <person name="Grigoriev I.V."/>
            <person name="Martin F.M."/>
            <person name="Perotto S."/>
        </authorList>
    </citation>
    <scope>NUCLEOTIDE SEQUENCE [LARGE SCALE GENOMIC DNA]</scope>
    <source>
        <strain evidence="4 5">ATCC 22711</strain>
    </source>
</reference>
<keyword evidence="2" id="KW-0812">Transmembrane</keyword>
<keyword evidence="2" id="KW-0472">Membrane</keyword>
<dbReference type="AlphaFoldDB" id="A0A2T3B1V7"/>
<evidence type="ECO:0000256" key="2">
    <source>
        <dbReference type="SAM" id="Phobius"/>
    </source>
</evidence>
<name>A0A2T3B1V7_AMORE</name>
<proteinExistence type="predicted"/>
<dbReference type="EMBL" id="KZ679011">
    <property type="protein sequence ID" value="PSS18546.1"/>
    <property type="molecule type" value="Genomic_DNA"/>
</dbReference>
<evidence type="ECO:0000313" key="5">
    <source>
        <dbReference type="Proteomes" id="UP000241818"/>
    </source>
</evidence>
<dbReference type="GeneID" id="36574749"/>
<feature type="transmembrane region" description="Helical" evidence="2">
    <location>
        <begin position="64"/>
        <end position="84"/>
    </location>
</feature>
<evidence type="ECO:0000256" key="1">
    <source>
        <dbReference type="SAM" id="MobiDB-lite"/>
    </source>
</evidence>
<organism evidence="4 5">
    <name type="scientific">Amorphotheca resinae ATCC 22711</name>
    <dbReference type="NCBI Taxonomy" id="857342"/>
    <lineage>
        <taxon>Eukaryota</taxon>
        <taxon>Fungi</taxon>
        <taxon>Dikarya</taxon>
        <taxon>Ascomycota</taxon>
        <taxon>Pezizomycotina</taxon>
        <taxon>Leotiomycetes</taxon>
        <taxon>Helotiales</taxon>
        <taxon>Amorphothecaceae</taxon>
        <taxon>Amorphotheca</taxon>
    </lineage>
</organism>
<accession>A0A2T3B1V7</accession>
<sequence length="182" mass="19401">MASSSTLTTLPTVLLTATGLPTPDPLPPQFESSSPISFPVPTSTAISNASSSSTSSSLTPGVKAAIGVCVATVVLGICLVLFLHNRIYRRRILRQQHLIRASEKGMQNAAAFQRALPPEFLENGNAGFGTEKVKEPEKVMGKEERVGDPCVSPHELESDFGSLESLEKAKTKGHRVAEYGPK</sequence>
<gene>
    <name evidence="4" type="ORF">M430DRAFT_35049</name>
</gene>
<protein>
    <submittedName>
        <fullName evidence="4">Uncharacterized protein</fullName>
    </submittedName>
</protein>
<keyword evidence="2" id="KW-1133">Transmembrane helix</keyword>
<feature type="signal peptide" evidence="3">
    <location>
        <begin position="1"/>
        <end position="19"/>
    </location>
</feature>
<feature type="region of interest" description="Disordered" evidence="1">
    <location>
        <begin position="133"/>
        <end position="182"/>
    </location>
</feature>
<dbReference type="Proteomes" id="UP000241818">
    <property type="component" value="Unassembled WGS sequence"/>
</dbReference>
<feature type="chain" id="PRO_5015597864" evidence="3">
    <location>
        <begin position="20"/>
        <end position="182"/>
    </location>
</feature>
<keyword evidence="3" id="KW-0732">Signal</keyword>
<dbReference type="InParanoid" id="A0A2T3B1V7"/>